<dbReference type="Pfam" id="PF01458">
    <property type="entry name" value="SUFBD_core"/>
    <property type="match status" value="1"/>
</dbReference>
<dbReference type="InterPro" id="IPR055346">
    <property type="entry name" value="Fe-S_cluster_assembly_SufBD"/>
</dbReference>
<evidence type="ECO:0000313" key="5">
    <source>
        <dbReference type="Proteomes" id="UP000183898"/>
    </source>
</evidence>
<evidence type="ECO:0000256" key="1">
    <source>
        <dbReference type="ARBA" id="ARBA00043967"/>
    </source>
</evidence>
<feature type="domain" description="SUF system FeS cluster assembly SufBD core" evidence="2">
    <location>
        <begin position="180"/>
        <end position="410"/>
    </location>
</feature>
<dbReference type="InterPro" id="IPR011542">
    <property type="entry name" value="SUF_FeS_clus_asmbl_SufD"/>
</dbReference>
<dbReference type="EMBL" id="FOCT01000007">
    <property type="protein sequence ID" value="SEN79855.1"/>
    <property type="molecule type" value="Genomic_DNA"/>
</dbReference>
<dbReference type="PANTHER" id="PTHR43575:SF1">
    <property type="entry name" value="PROTEIN ABCI7, CHLOROPLASTIC"/>
    <property type="match status" value="1"/>
</dbReference>
<proteinExistence type="inferred from homology"/>
<dbReference type="InterPro" id="IPR037284">
    <property type="entry name" value="SUF_FeS_clus_asmbl_SufBD_sf"/>
</dbReference>
<reference evidence="4 5" key="1">
    <citation type="submission" date="2016-10" db="EMBL/GenBank/DDBJ databases">
        <authorList>
            <person name="de Groot N.N."/>
        </authorList>
    </citation>
    <scope>NUCLEOTIDE SEQUENCE [LARGE SCALE GENOMIC DNA]</scope>
    <source>
        <strain evidence="4 5">Nl18</strain>
    </source>
</reference>
<sequence>MSMSLVNSNSYLESLLRGQPRLPPSPLAWFNQLRANAVDHAGRLKLPTTRDEEWRFTDLSPLVRQSFQPALAAPALQAADIEHFSLAEAAIRLVFVDGKYMPQLSTPAERLGTRGLIVTNLSSAITANAEAIEPHLGQYARFEDNLFAALNTAFLHDGALVIVPRGAAIDTPVHVLLIATQPEVASHPRCLFIAEAGSEVTILEDYVSLNDAIYVTNAVTEIAVGDNAQISHIRVQRDSPEAFHIGNCAVSLAHASCYRSVSVALGARISRYDLNTVLDAEGAECAIDGLALINGRQLADTHSSIDHARPNCTSRQLHKCIADGSAHAVFNGKIMVRPGAQNTDSAQSSRNLLLNAKARIDTKPQLEIFADDVKCAHGATVGQLDSEELFYLKSRGLSGTAARNLLTYAFGAEIIDRIPIASLKYRLERTVLEQTKKTEP</sequence>
<dbReference type="AlphaFoldDB" id="A0A1H8JHD4"/>
<evidence type="ECO:0000259" key="3">
    <source>
        <dbReference type="Pfam" id="PF19295"/>
    </source>
</evidence>
<evidence type="ECO:0000259" key="2">
    <source>
        <dbReference type="Pfam" id="PF01458"/>
    </source>
</evidence>
<dbReference type="InterPro" id="IPR045595">
    <property type="entry name" value="SufBD_N"/>
</dbReference>
<dbReference type="InterPro" id="IPR000825">
    <property type="entry name" value="SUF_FeS_clus_asmbl_SufBD_core"/>
</dbReference>
<name>A0A1H8JHD4_9PROT</name>
<evidence type="ECO:0000313" key="4">
    <source>
        <dbReference type="EMBL" id="SEN79855.1"/>
    </source>
</evidence>
<dbReference type="Proteomes" id="UP000183898">
    <property type="component" value="Unassembled WGS sequence"/>
</dbReference>
<dbReference type="PANTHER" id="PTHR43575">
    <property type="entry name" value="PROTEIN ABCI7, CHLOROPLASTIC"/>
    <property type="match status" value="1"/>
</dbReference>
<accession>A0A1H8JHD4</accession>
<dbReference type="NCBIfam" id="TIGR01981">
    <property type="entry name" value="sufD"/>
    <property type="match status" value="1"/>
</dbReference>
<dbReference type="Pfam" id="PF19295">
    <property type="entry name" value="SufBD_N"/>
    <property type="match status" value="1"/>
</dbReference>
<dbReference type="GO" id="GO:0016226">
    <property type="term" value="P:iron-sulfur cluster assembly"/>
    <property type="evidence" value="ECO:0007669"/>
    <property type="project" value="InterPro"/>
</dbReference>
<feature type="domain" description="SUF system FeS cluster assembly SufBD N-terminal" evidence="3">
    <location>
        <begin position="27"/>
        <end position="175"/>
    </location>
</feature>
<gene>
    <name evidence="4" type="ORF">SAMN05216404_10772</name>
</gene>
<organism evidence="4 5">
    <name type="scientific">Nitrosospira multiformis</name>
    <dbReference type="NCBI Taxonomy" id="1231"/>
    <lineage>
        <taxon>Bacteria</taxon>
        <taxon>Pseudomonadati</taxon>
        <taxon>Pseudomonadota</taxon>
        <taxon>Betaproteobacteria</taxon>
        <taxon>Nitrosomonadales</taxon>
        <taxon>Nitrosomonadaceae</taxon>
        <taxon>Nitrosospira</taxon>
    </lineage>
</organism>
<dbReference type="SUPFAM" id="SSF101960">
    <property type="entry name" value="Stabilizer of iron transporter SufD"/>
    <property type="match status" value="1"/>
</dbReference>
<comment type="similarity">
    <text evidence="1">Belongs to the iron-sulfur cluster assembly SufBD family.</text>
</comment>
<protein>
    <submittedName>
        <fullName evidence="4">Iron-regulated ABC transporter permease protein SufD</fullName>
    </submittedName>
</protein>